<dbReference type="PROSITE" id="PS50123">
    <property type="entry name" value="CHER"/>
    <property type="match status" value="1"/>
</dbReference>
<evidence type="ECO:0000313" key="8">
    <source>
        <dbReference type="Proteomes" id="UP000290253"/>
    </source>
</evidence>
<dbReference type="Gene3D" id="1.10.155.10">
    <property type="entry name" value="Chemotaxis receptor methyltransferase CheR, N-terminal domain"/>
    <property type="match status" value="1"/>
</dbReference>
<reference evidence="7 8" key="1">
    <citation type="journal article" date="2016" name="Int. J. Syst. Evol. Microbiol.">
        <title>Acidipila dinghuensis sp. nov., an acidobacterium isolated from forest soil.</title>
        <authorList>
            <person name="Jiang Y.W."/>
            <person name="Wang J."/>
            <person name="Chen M.H."/>
            <person name="Lv Y.Y."/>
            <person name="Qiu L.H."/>
        </authorList>
    </citation>
    <scope>NUCLEOTIDE SEQUENCE [LARGE SCALE GENOMIC DNA]</scope>
    <source>
        <strain evidence="7 8">DHOF10</strain>
    </source>
</reference>
<gene>
    <name evidence="7" type="ORF">ESZ00_10220</name>
</gene>
<keyword evidence="8" id="KW-1185">Reference proteome</keyword>
<organism evidence="7 8">
    <name type="scientific">Silvibacterium dinghuense</name>
    <dbReference type="NCBI Taxonomy" id="1560006"/>
    <lineage>
        <taxon>Bacteria</taxon>
        <taxon>Pseudomonadati</taxon>
        <taxon>Acidobacteriota</taxon>
        <taxon>Terriglobia</taxon>
        <taxon>Terriglobales</taxon>
        <taxon>Acidobacteriaceae</taxon>
        <taxon>Silvibacterium</taxon>
    </lineage>
</organism>
<dbReference type="Proteomes" id="UP000290253">
    <property type="component" value="Unassembled WGS sequence"/>
</dbReference>
<dbReference type="RefSeq" id="WP_129208166.1">
    <property type="nucleotide sequence ID" value="NZ_BMGU01000003.1"/>
</dbReference>
<sequence>MIESRQQVETKPAPAPRVAISKENYSFLQRHLYAASGIVIDASKDYLIDSRLMPIVRVERLQSLDELCQHIRGNTTSLLSRRVVEAMTTNETLFFRDVVAFDALKKHVLPRLLAGRQAGRKLTIWSAAASTGQEAYSVAMMLLELGVDPSEVQILGTDLSEQVLERARKGRYLQLEVNRGLPAAYLLKYFRQAGMEWEIQERVRRMVTFEPLDLRQRIRNHGPFDLVLCRNVLIYFDVETKRAILNNIQHVLRRTGVLVLGCAETMINLHNGFTSESMGGATFYAAK</sequence>
<dbReference type="SMART" id="SM00138">
    <property type="entry name" value="MeTrc"/>
    <property type="match status" value="1"/>
</dbReference>
<dbReference type="AlphaFoldDB" id="A0A4Q1SD47"/>
<dbReference type="OrthoDB" id="9816309at2"/>
<dbReference type="Pfam" id="PF03705">
    <property type="entry name" value="CheR_N"/>
    <property type="match status" value="1"/>
</dbReference>
<feature type="domain" description="CheR-type methyltransferase" evidence="6">
    <location>
        <begin position="13"/>
        <end position="287"/>
    </location>
</feature>
<dbReference type="PANTHER" id="PTHR24422">
    <property type="entry name" value="CHEMOTAXIS PROTEIN METHYLTRANSFERASE"/>
    <property type="match status" value="1"/>
</dbReference>
<dbReference type="InterPro" id="IPR022641">
    <property type="entry name" value="CheR_N"/>
</dbReference>
<dbReference type="InterPro" id="IPR000780">
    <property type="entry name" value="CheR_MeTrfase"/>
</dbReference>
<dbReference type="InterPro" id="IPR050903">
    <property type="entry name" value="Bact_Chemotaxis_MeTrfase"/>
</dbReference>
<comment type="caution">
    <text evidence="7">The sequence shown here is derived from an EMBL/GenBank/DDBJ whole genome shotgun (WGS) entry which is preliminary data.</text>
</comment>
<evidence type="ECO:0000256" key="2">
    <source>
        <dbReference type="ARBA" id="ARBA00012534"/>
    </source>
</evidence>
<keyword evidence="5" id="KW-0949">S-adenosyl-L-methionine</keyword>
<proteinExistence type="predicted"/>
<dbReference type="SUPFAM" id="SSF53335">
    <property type="entry name" value="S-adenosyl-L-methionine-dependent methyltransferases"/>
    <property type="match status" value="1"/>
</dbReference>
<evidence type="ECO:0000256" key="3">
    <source>
        <dbReference type="ARBA" id="ARBA00022603"/>
    </source>
</evidence>
<evidence type="ECO:0000256" key="1">
    <source>
        <dbReference type="ARBA" id="ARBA00001541"/>
    </source>
</evidence>
<dbReference type="PANTHER" id="PTHR24422:SF21">
    <property type="entry name" value="CHEMOTAXIS PROTEIN METHYLTRANSFERASE 1"/>
    <property type="match status" value="1"/>
</dbReference>
<dbReference type="Pfam" id="PF01739">
    <property type="entry name" value="CheR"/>
    <property type="match status" value="1"/>
</dbReference>
<dbReference type="PRINTS" id="PR00996">
    <property type="entry name" value="CHERMTFRASE"/>
</dbReference>
<dbReference type="GO" id="GO:0032259">
    <property type="term" value="P:methylation"/>
    <property type="evidence" value="ECO:0007669"/>
    <property type="project" value="UniProtKB-KW"/>
</dbReference>
<name>A0A4Q1SD47_9BACT</name>
<keyword evidence="3 7" id="KW-0489">Methyltransferase</keyword>
<dbReference type="GO" id="GO:0008983">
    <property type="term" value="F:protein-glutamate O-methyltransferase activity"/>
    <property type="evidence" value="ECO:0007669"/>
    <property type="project" value="UniProtKB-EC"/>
</dbReference>
<dbReference type="InterPro" id="IPR029063">
    <property type="entry name" value="SAM-dependent_MTases_sf"/>
</dbReference>
<keyword evidence="4 7" id="KW-0808">Transferase</keyword>
<dbReference type="EMBL" id="SDMK01000002">
    <property type="protein sequence ID" value="RXS94997.1"/>
    <property type="molecule type" value="Genomic_DNA"/>
</dbReference>
<accession>A0A4Q1SD47</accession>
<evidence type="ECO:0000256" key="4">
    <source>
        <dbReference type="ARBA" id="ARBA00022679"/>
    </source>
</evidence>
<comment type="catalytic activity">
    <reaction evidence="1">
        <text>L-glutamyl-[protein] + S-adenosyl-L-methionine = [protein]-L-glutamate 5-O-methyl ester + S-adenosyl-L-homocysteine</text>
        <dbReference type="Rhea" id="RHEA:24452"/>
        <dbReference type="Rhea" id="RHEA-COMP:10208"/>
        <dbReference type="Rhea" id="RHEA-COMP:10311"/>
        <dbReference type="ChEBI" id="CHEBI:29973"/>
        <dbReference type="ChEBI" id="CHEBI:57856"/>
        <dbReference type="ChEBI" id="CHEBI:59789"/>
        <dbReference type="ChEBI" id="CHEBI:82795"/>
        <dbReference type="EC" id="2.1.1.80"/>
    </reaction>
</comment>
<dbReference type="InterPro" id="IPR022642">
    <property type="entry name" value="CheR_C"/>
</dbReference>
<dbReference type="SUPFAM" id="SSF47757">
    <property type="entry name" value="Chemotaxis receptor methyltransferase CheR, N-terminal domain"/>
    <property type="match status" value="1"/>
</dbReference>
<protein>
    <recommendedName>
        <fullName evidence="2">protein-glutamate O-methyltransferase</fullName>
        <ecNumber evidence="2">2.1.1.80</ecNumber>
    </recommendedName>
</protein>
<evidence type="ECO:0000313" key="7">
    <source>
        <dbReference type="EMBL" id="RXS94997.1"/>
    </source>
</evidence>
<dbReference type="InterPro" id="IPR036804">
    <property type="entry name" value="CheR_N_sf"/>
</dbReference>
<dbReference type="Gene3D" id="3.40.50.150">
    <property type="entry name" value="Vaccinia Virus protein VP39"/>
    <property type="match status" value="1"/>
</dbReference>
<evidence type="ECO:0000259" key="6">
    <source>
        <dbReference type="PROSITE" id="PS50123"/>
    </source>
</evidence>
<dbReference type="EC" id="2.1.1.80" evidence="2"/>
<evidence type="ECO:0000256" key="5">
    <source>
        <dbReference type="ARBA" id="ARBA00022691"/>
    </source>
</evidence>